<evidence type="ECO:0000256" key="5">
    <source>
        <dbReference type="ARBA" id="ARBA00022989"/>
    </source>
</evidence>
<feature type="transmembrane region" description="Helical" evidence="7">
    <location>
        <begin position="265"/>
        <end position="284"/>
    </location>
</feature>
<evidence type="ECO:0000259" key="8">
    <source>
        <dbReference type="PROSITE" id="PS50850"/>
    </source>
</evidence>
<dbReference type="SUPFAM" id="SSF103473">
    <property type="entry name" value="MFS general substrate transporter"/>
    <property type="match status" value="1"/>
</dbReference>
<evidence type="ECO:0000256" key="2">
    <source>
        <dbReference type="ARBA" id="ARBA00022448"/>
    </source>
</evidence>
<dbReference type="Gene3D" id="1.20.1250.20">
    <property type="entry name" value="MFS general substrate transporter like domains"/>
    <property type="match status" value="2"/>
</dbReference>
<dbReference type="GO" id="GO:0022857">
    <property type="term" value="F:transmembrane transporter activity"/>
    <property type="evidence" value="ECO:0007669"/>
    <property type="project" value="InterPro"/>
</dbReference>
<sequence length="391" mass="41036">MMKKLYVYLLAFGVFFTATSELVVSGILNVIAEELHISTALAGQLITAYSLAFAIGTPIIVSFTSRMERKQVLVGSLAVFILGCLVSFASAQYATLMVSRMILGASSGVYLVVALGSVAKLVPADKMGGAIGTVILGFSSAMVLGVPIGIAIAGWLGWQAIFLILGLFSLLVMVVIFRRFPKIEGDAPVSFKDQFKVLGNLVIVSGLFLTFFRESGNSVMFTYLTPFLQSILQMKLSTVGMLMLVFGIFGVIGSQLGGFVVDKWGVVRMILIGLAVHVVSLALLPLFSSLPAIGCLLIAVIVLAMFTTAPAIQTFFIMQAPQSANLVLSLQTSIIHLGLAAGAGAGGVMVNAASTVLYNPWLASLIVGLGLVAALACVSLSGRNDAKPAQN</sequence>
<organism evidence="9 10">
    <name type="scientific">Brevibacillus borstelensis AK1</name>
    <dbReference type="NCBI Taxonomy" id="1300222"/>
    <lineage>
        <taxon>Bacteria</taxon>
        <taxon>Bacillati</taxon>
        <taxon>Bacillota</taxon>
        <taxon>Bacilli</taxon>
        <taxon>Bacillales</taxon>
        <taxon>Paenibacillaceae</taxon>
        <taxon>Brevibacillus</taxon>
    </lineage>
</organism>
<keyword evidence="2" id="KW-0813">Transport</keyword>
<comment type="caution">
    <text evidence="9">The sequence shown here is derived from an EMBL/GenBank/DDBJ whole genome shotgun (WGS) entry which is preliminary data.</text>
</comment>
<keyword evidence="10" id="KW-1185">Reference proteome</keyword>
<gene>
    <name evidence="9" type="ORF">I532_24447</name>
</gene>
<feature type="transmembrane region" description="Helical" evidence="7">
    <location>
        <begin position="290"/>
        <end position="312"/>
    </location>
</feature>
<evidence type="ECO:0000313" key="10">
    <source>
        <dbReference type="Proteomes" id="UP000012081"/>
    </source>
</evidence>
<accession>M8D9U0</accession>
<dbReference type="InterPro" id="IPR050189">
    <property type="entry name" value="MFS_Efflux_Transporters"/>
</dbReference>
<dbReference type="AlphaFoldDB" id="M8D9U0"/>
<proteinExistence type="predicted"/>
<reference evidence="9 10" key="1">
    <citation type="submission" date="2013-03" db="EMBL/GenBank/DDBJ databases">
        <title>Assembly of a new bacterial strain Brevibacillus borstelensis AK1.</title>
        <authorList>
            <person name="Rajan I."/>
            <person name="PoliReddy D."/>
            <person name="Sugumar T."/>
            <person name="Rathinam K."/>
            <person name="Alqarawi S."/>
            <person name="Khalil A.B."/>
            <person name="Sivakumar N."/>
        </authorList>
    </citation>
    <scope>NUCLEOTIDE SEQUENCE [LARGE SCALE GENOMIC DNA]</scope>
    <source>
        <strain evidence="9 10">AK1</strain>
    </source>
</reference>
<dbReference type="PATRIC" id="fig|1300222.3.peg.5137"/>
<dbReference type="InterPro" id="IPR011701">
    <property type="entry name" value="MFS"/>
</dbReference>
<dbReference type="PANTHER" id="PTHR43124:SF10">
    <property type="entry name" value="PURINE EFFLUX PUMP PBUE"/>
    <property type="match status" value="1"/>
</dbReference>
<keyword evidence="5 7" id="KW-1133">Transmembrane helix</keyword>
<feature type="transmembrane region" description="Helical" evidence="7">
    <location>
        <begin position="101"/>
        <end position="122"/>
    </location>
</feature>
<evidence type="ECO:0000256" key="4">
    <source>
        <dbReference type="ARBA" id="ARBA00022692"/>
    </source>
</evidence>
<name>M8D9U0_9BACL</name>
<feature type="transmembrane region" description="Helical" evidence="7">
    <location>
        <begin position="361"/>
        <end position="381"/>
    </location>
</feature>
<keyword evidence="3" id="KW-1003">Cell membrane</keyword>
<feature type="transmembrane region" description="Helical" evidence="7">
    <location>
        <begin position="197"/>
        <end position="212"/>
    </location>
</feature>
<dbReference type="PROSITE" id="PS50850">
    <property type="entry name" value="MFS"/>
    <property type="match status" value="1"/>
</dbReference>
<feature type="transmembrane region" description="Helical" evidence="7">
    <location>
        <begin position="41"/>
        <end position="61"/>
    </location>
</feature>
<feature type="transmembrane region" description="Helical" evidence="7">
    <location>
        <begin position="73"/>
        <end position="95"/>
    </location>
</feature>
<evidence type="ECO:0000256" key="3">
    <source>
        <dbReference type="ARBA" id="ARBA00022475"/>
    </source>
</evidence>
<dbReference type="PANTHER" id="PTHR43124">
    <property type="entry name" value="PURINE EFFLUX PUMP PBUE"/>
    <property type="match status" value="1"/>
</dbReference>
<evidence type="ECO:0000256" key="7">
    <source>
        <dbReference type="SAM" id="Phobius"/>
    </source>
</evidence>
<dbReference type="CDD" id="cd17324">
    <property type="entry name" value="MFS_NepI_like"/>
    <property type="match status" value="1"/>
</dbReference>
<feature type="domain" description="Major facilitator superfamily (MFS) profile" evidence="8">
    <location>
        <begin position="6"/>
        <end position="385"/>
    </location>
</feature>
<dbReference type="InterPro" id="IPR020846">
    <property type="entry name" value="MFS_dom"/>
</dbReference>
<keyword evidence="4 7" id="KW-0812">Transmembrane</keyword>
<evidence type="ECO:0000256" key="1">
    <source>
        <dbReference type="ARBA" id="ARBA00004651"/>
    </source>
</evidence>
<feature type="transmembrane region" description="Helical" evidence="7">
    <location>
        <begin position="158"/>
        <end position="177"/>
    </location>
</feature>
<evidence type="ECO:0000256" key="6">
    <source>
        <dbReference type="ARBA" id="ARBA00023136"/>
    </source>
</evidence>
<dbReference type="GO" id="GO:0005886">
    <property type="term" value="C:plasma membrane"/>
    <property type="evidence" value="ECO:0007669"/>
    <property type="project" value="UniProtKB-SubCell"/>
</dbReference>
<dbReference type="Proteomes" id="UP000012081">
    <property type="component" value="Unassembled WGS sequence"/>
</dbReference>
<keyword evidence="6 7" id="KW-0472">Membrane</keyword>
<feature type="transmembrane region" description="Helical" evidence="7">
    <location>
        <begin position="232"/>
        <end position="253"/>
    </location>
</feature>
<evidence type="ECO:0000313" key="9">
    <source>
        <dbReference type="EMBL" id="EMT50072.1"/>
    </source>
</evidence>
<comment type="subcellular location">
    <subcellularLocation>
        <location evidence="1">Cell membrane</location>
        <topology evidence="1">Multi-pass membrane protein</topology>
    </subcellularLocation>
</comment>
<protein>
    <submittedName>
        <fullName evidence="9">Major facilitator superfamily protein</fullName>
    </submittedName>
</protein>
<dbReference type="EMBL" id="APBN01000022">
    <property type="protein sequence ID" value="EMT50072.1"/>
    <property type="molecule type" value="Genomic_DNA"/>
</dbReference>
<feature type="transmembrane region" description="Helical" evidence="7">
    <location>
        <begin position="129"/>
        <end position="152"/>
    </location>
</feature>
<dbReference type="InterPro" id="IPR036259">
    <property type="entry name" value="MFS_trans_sf"/>
</dbReference>
<feature type="transmembrane region" description="Helical" evidence="7">
    <location>
        <begin position="324"/>
        <end position="349"/>
    </location>
</feature>
<dbReference type="STRING" id="1300222.I532_24447"/>
<dbReference type="Pfam" id="PF07690">
    <property type="entry name" value="MFS_1"/>
    <property type="match status" value="1"/>
</dbReference>